<dbReference type="Pfam" id="PF00171">
    <property type="entry name" value="Aldedh"/>
    <property type="match status" value="1"/>
</dbReference>
<dbReference type="PANTHER" id="PTHR43570">
    <property type="entry name" value="ALDEHYDE DEHYDROGENASE"/>
    <property type="match status" value="1"/>
</dbReference>
<dbReference type="PROSITE" id="PS00070">
    <property type="entry name" value="ALDEHYDE_DEHYDR_CYS"/>
    <property type="match status" value="1"/>
</dbReference>
<protein>
    <recommendedName>
        <fullName evidence="4">Aldehyde dehydrogenase</fullName>
    </recommendedName>
</protein>
<evidence type="ECO:0000256" key="3">
    <source>
        <dbReference type="ARBA" id="ARBA00023027"/>
    </source>
</evidence>
<comment type="caution">
    <text evidence="8">The sequence shown here is derived from an EMBL/GenBank/DDBJ whole genome shotgun (WGS) entry which is preliminary data.</text>
</comment>
<dbReference type="InterPro" id="IPR012394">
    <property type="entry name" value="Aldehyde_DH_NAD(P)"/>
</dbReference>
<accession>A0ABU5QGC9</accession>
<dbReference type="CDD" id="cd07134">
    <property type="entry name" value="ALDH_AlkH-like"/>
    <property type="match status" value="1"/>
</dbReference>
<sequence>MRINSLKSNDAMNDFSSSTLTSELWKQSIKKTFERQLQSQYDIGKSSVSERIAKLEKLLKTILAYQKSIQEALYQDFRKAPAEVDITEIYAITGELKHTIKHLKSWMKPQYVPSPITQWGTSSYIHFEPKGVVLIISPWNFPFNLTFAPLISAIAAGNCVIIKPSENTPNSASLMKKMIAEVFPDNEVAIFEGNAEVAEYLTKLPFNHIFFTGSPSLGKKVMKAAAENLCSVTLELGGKSPVIVDETADLAKAAKRIAWAKFLNNGQICIAPDYLYIQENVKDEFLKLFKEQVRLFYGNTPEQSADYNRIVNKNHFNRLKRYIDEATSSGAVVELGGEMDESQRFISPTVLSNVSLESSLMQEEIFGPILPVISFQLIGEVLQHIQAHEKPLALYVFSNNQRFVNTIINQTRAGATVVNHNTLHFLNNNLPFGGSNNSGIGKSHGRYGFEEFSNAKAILKQWFPFSSGDLLTPPYTDFKQKLINLTIKYF</sequence>
<evidence type="ECO:0000259" key="7">
    <source>
        <dbReference type="Pfam" id="PF00171"/>
    </source>
</evidence>
<evidence type="ECO:0000256" key="2">
    <source>
        <dbReference type="ARBA" id="ARBA00023002"/>
    </source>
</evidence>
<evidence type="ECO:0000256" key="6">
    <source>
        <dbReference type="RuleBase" id="RU003345"/>
    </source>
</evidence>
<dbReference type="PROSITE" id="PS00687">
    <property type="entry name" value="ALDEHYDE_DEHYDR_GLU"/>
    <property type="match status" value="1"/>
</dbReference>
<dbReference type="InterPro" id="IPR016162">
    <property type="entry name" value="Ald_DH_N"/>
</dbReference>
<dbReference type="EMBL" id="JAYFUM010000037">
    <property type="protein sequence ID" value="MEA5141920.1"/>
    <property type="molecule type" value="Genomic_DNA"/>
</dbReference>
<evidence type="ECO:0000313" key="8">
    <source>
        <dbReference type="EMBL" id="MEA5141920.1"/>
    </source>
</evidence>
<comment type="similarity">
    <text evidence="1 4 6">Belongs to the aldehyde dehydrogenase family.</text>
</comment>
<keyword evidence="9" id="KW-1185">Reference proteome</keyword>
<proteinExistence type="inferred from homology"/>
<feature type="domain" description="Aldehyde dehydrogenase" evidence="7">
    <location>
        <begin position="28"/>
        <end position="458"/>
    </location>
</feature>
<dbReference type="PANTHER" id="PTHR43570:SF20">
    <property type="entry name" value="ALDEHYDE DEHYDROGENASE ALDX-RELATED"/>
    <property type="match status" value="1"/>
</dbReference>
<dbReference type="InterPro" id="IPR016161">
    <property type="entry name" value="Ald_DH/histidinol_DH"/>
</dbReference>
<reference evidence="8 9" key="1">
    <citation type="submission" date="2023-12" db="EMBL/GenBank/DDBJ databases">
        <title>Novel species of the genus Arcicella isolated from rivers.</title>
        <authorList>
            <person name="Lu H."/>
        </authorList>
    </citation>
    <scope>NUCLEOTIDE SEQUENCE [LARGE SCALE GENOMIC DNA]</scope>
    <source>
        <strain evidence="8 9">KCTC 23307</strain>
    </source>
</reference>
<dbReference type="InterPro" id="IPR015590">
    <property type="entry name" value="Aldehyde_DH_dom"/>
</dbReference>
<evidence type="ECO:0000313" key="9">
    <source>
        <dbReference type="Proteomes" id="UP001302949"/>
    </source>
</evidence>
<keyword evidence="3" id="KW-0520">NAD</keyword>
<feature type="active site" evidence="5">
    <location>
        <position position="235"/>
    </location>
</feature>
<evidence type="ECO:0000256" key="1">
    <source>
        <dbReference type="ARBA" id="ARBA00009986"/>
    </source>
</evidence>
<organism evidence="8 9">
    <name type="scientific">Arcicella rigui</name>
    <dbReference type="NCBI Taxonomy" id="797020"/>
    <lineage>
        <taxon>Bacteria</taxon>
        <taxon>Pseudomonadati</taxon>
        <taxon>Bacteroidota</taxon>
        <taxon>Cytophagia</taxon>
        <taxon>Cytophagales</taxon>
        <taxon>Flectobacillaceae</taxon>
        <taxon>Arcicella</taxon>
    </lineage>
</organism>
<dbReference type="SUPFAM" id="SSF53720">
    <property type="entry name" value="ALDH-like"/>
    <property type="match status" value="1"/>
</dbReference>
<dbReference type="InterPro" id="IPR029510">
    <property type="entry name" value="Ald_DH_CS_GLU"/>
</dbReference>
<dbReference type="RefSeq" id="WP_323299072.1">
    <property type="nucleotide sequence ID" value="NZ_JAYFUM010000037.1"/>
</dbReference>
<name>A0ABU5QGC9_9BACT</name>
<dbReference type="InterPro" id="IPR016163">
    <property type="entry name" value="Ald_DH_C"/>
</dbReference>
<keyword evidence="2 4" id="KW-0560">Oxidoreductase</keyword>
<evidence type="ECO:0000256" key="4">
    <source>
        <dbReference type="PIRNR" id="PIRNR036492"/>
    </source>
</evidence>
<dbReference type="Gene3D" id="3.40.309.10">
    <property type="entry name" value="Aldehyde Dehydrogenase, Chain A, domain 2"/>
    <property type="match status" value="1"/>
</dbReference>
<evidence type="ECO:0000256" key="5">
    <source>
        <dbReference type="PROSITE-ProRule" id="PRU10007"/>
    </source>
</evidence>
<gene>
    <name evidence="8" type="ORF">VB248_22375</name>
</gene>
<dbReference type="Gene3D" id="3.40.605.10">
    <property type="entry name" value="Aldehyde Dehydrogenase, Chain A, domain 1"/>
    <property type="match status" value="1"/>
</dbReference>
<dbReference type="Proteomes" id="UP001302949">
    <property type="component" value="Unassembled WGS sequence"/>
</dbReference>
<dbReference type="InterPro" id="IPR016160">
    <property type="entry name" value="Ald_DH_CS_CYS"/>
</dbReference>
<dbReference type="PIRSF" id="PIRSF036492">
    <property type="entry name" value="ALDH"/>
    <property type="match status" value="1"/>
</dbReference>